<gene>
    <name evidence="2" type="ORF">NVS88_14675</name>
</gene>
<keyword evidence="3" id="KW-1185">Reference proteome</keyword>
<dbReference type="RefSeq" id="WP_277831879.1">
    <property type="nucleotide sequence ID" value="NZ_JAAIVF010000002.1"/>
</dbReference>
<dbReference type="AlphaFoldDB" id="A0A9X4M0K9"/>
<accession>A0A9X4M0K9</accession>
<feature type="domain" description="Aminoglycoside phosphotransferase" evidence="1">
    <location>
        <begin position="30"/>
        <end position="261"/>
    </location>
</feature>
<dbReference type="Gene3D" id="3.90.1200.10">
    <property type="match status" value="1"/>
</dbReference>
<sequence>MTETVQGLELPALERYFAERVPGFRGGLTARLLQGGKSNLTYLLGDGETSWVLRRPPLGGLTPSAHDMPREFRVVAALHGSGVPVARATVLCEDASVIGAPFSVVEYVDGRVIRTQSELHALAQSEIDSLAGELIDVLARLHAVPYGEVGLGEFGRPSGYLERQVHRWNDQWSRVRTRELADVETLHARLAERVPAESGASIVHGDYRIDNVILSPTAPKALAVVDWEMATLGDPLADLGLHLVYRDPAFDPILGAEAAASTSPRLPDIEAMAQRYALASGRDLADLHFYLGLGYYKLAVIAEGIHARFLMGKTVGEGFDRVGEAVPVLAAEGLRALT</sequence>
<dbReference type="InterPro" id="IPR041726">
    <property type="entry name" value="ACAD10_11_N"/>
</dbReference>
<proteinExistence type="predicted"/>
<protein>
    <submittedName>
        <fullName evidence="2">Phosphotransferase family protein</fullName>
    </submittedName>
</protein>
<dbReference type="SUPFAM" id="SSF56112">
    <property type="entry name" value="Protein kinase-like (PK-like)"/>
    <property type="match status" value="1"/>
</dbReference>
<dbReference type="CDD" id="cd05154">
    <property type="entry name" value="ACAD10_11_N-like"/>
    <property type="match status" value="1"/>
</dbReference>
<evidence type="ECO:0000313" key="2">
    <source>
        <dbReference type="EMBL" id="MDG3015804.1"/>
    </source>
</evidence>
<organism evidence="2 3">
    <name type="scientific">Speluncibacter jeojiensis</name>
    <dbReference type="NCBI Taxonomy" id="2710754"/>
    <lineage>
        <taxon>Bacteria</taxon>
        <taxon>Bacillati</taxon>
        <taxon>Actinomycetota</taxon>
        <taxon>Actinomycetes</taxon>
        <taxon>Mycobacteriales</taxon>
        <taxon>Speluncibacteraceae</taxon>
        <taxon>Speluncibacter</taxon>
    </lineage>
</organism>
<dbReference type="Proteomes" id="UP001152755">
    <property type="component" value="Unassembled WGS sequence"/>
</dbReference>
<dbReference type="InterPro" id="IPR011009">
    <property type="entry name" value="Kinase-like_dom_sf"/>
</dbReference>
<dbReference type="PANTHER" id="PTHR47829">
    <property type="entry name" value="HYDROLASE, PUTATIVE (AFU_ORTHOLOGUE AFUA_1G12880)-RELATED"/>
    <property type="match status" value="1"/>
</dbReference>
<name>A0A9X4M0K9_9ACTN</name>
<evidence type="ECO:0000259" key="1">
    <source>
        <dbReference type="Pfam" id="PF01636"/>
    </source>
</evidence>
<dbReference type="PANTHER" id="PTHR47829:SF1">
    <property type="entry name" value="HAD FAMILY PHOSPHATASE"/>
    <property type="match status" value="1"/>
</dbReference>
<comment type="caution">
    <text evidence="2">The sequence shown here is derived from an EMBL/GenBank/DDBJ whole genome shotgun (WGS) entry which is preliminary data.</text>
</comment>
<evidence type="ECO:0000313" key="3">
    <source>
        <dbReference type="Proteomes" id="UP001152755"/>
    </source>
</evidence>
<dbReference type="Pfam" id="PF01636">
    <property type="entry name" value="APH"/>
    <property type="match status" value="1"/>
</dbReference>
<dbReference type="EMBL" id="JANRHA010000009">
    <property type="protein sequence ID" value="MDG3015804.1"/>
    <property type="molecule type" value="Genomic_DNA"/>
</dbReference>
<dbReference type="Gene3D" id="3.30.200.20">
    <property type="entry name" value="Phosphorylase Kinase, domain 1"/>
    <property type="match status" value="1"/>
</dbReference>
<dbReference type="InterPro" id="IPR002575">
    <property type="entry name" value="Aminoglycoside_PTrfase"/>
</dbReference>
<reference evidence="2" key="1">
    <citation type="submission" date="2022-08" db="EMBL/GenBank/DDBJ databases">
        <title>Genome analysis of Corynebacteriales strain.</title>
        <authorList>
            <person name="Lee S.D."/>
        </authorList>
    </citation>
    <scope>NUCLEOTIDE SEQUENCE</scope>
    <source>
        <strain evidence="2">D3-21</strain>
    </source>
</reference>
<dbReference type="InterPro" id="IPR052898">
    <property type="entry name" value="ACAD10-like"/>
</dbReference>